<dbReference type="STRING" id="309803.CTN_1605"/>
<proteinExistence type="predicted"/>
<dbReference type="Proteomes" id="UP000000445">
    <property type="component" value="Chromosome"/>
</dbReference>
<dbReference type="GO" id="GO:0005886">
    <property type="term" value="C:plasma membrane"/>
    <property type="evidence" value="ECO:0007669"/>
    <property type="project" value="TreeGrafter"/>
</dbReference>
<dbReference type="HOGENOM" id="CLU_052139_0_0_0"/>
<dbReference type="AlphaFoldDB" id="B9K9Z8"/>
<protein>
    <submittedName>
        <fullName evidence="3">Sensory box histidine kinase</fullName>
    </submittedName>
</protein>
<evidence type="ECO:0000313" key="4">
    <source>
        <dbReference type="Proteomes" id="UP000000445"/>
    </source>
</evidence>
<evidence type="ECO:0000259" key="2">
    <source>
        <dbReference type="PROSITE" id="PS50887"/>
    </source>
</evidence>
<evidence type="ECO:0000256" key="1">
    <source>
        <dbReference type="SAM" id="Phobius"/>
    </source>
</evidence>
<dbReference type="PROSITE" id="PS50887">
    <property type="entry name" value="GGDEF"/>
    <property type="match status" value="1"/>
</dbReference>
<dbReference type="InterPro" id="IPR029787">
    <property type="entry name" value="Nucleotide_cyclase"/>
</dbReference>
<feature type="transmembrane region" description="Helical" evidence="1">
    <location>
        <begin position="34"/>
        <end position="54"/>
    </location>
</feature>
<feature type="transmembrane region" description="Helical" evidence="1">
    <location>
        <begin position="130"/>
        <end position="147"/>
    </location>
</feature>
<feature type="transmembrane region" description="Helical" evidence="1">
    <location>
        <begin position="12"/>
        <end position="28"/>
    </location>
</feature>
<dbReference type="eggNOG" id="COG2199">
    <property type="taxonomic scope" value="Bacteria"/>
</dbReference>
<keyword evidence="4" id="KW-1185">Reference proteome</keyword>
<dbReference type="CDD" id="cd01949">
    <property type="entry name" value="GGDEF"/>
    <property type="match status" value="1"/>
</dbReference>
<keyword evidence="3" id="KW-0418">Kinase</keyword>
<keyword evidence="1" id="KW-1133">Transmembrane helix</keyword>
<dbReference type="PANTHER" id="PTHR45138:SF6">
    <property type="entry name" value="DIGUANYLATE CYCLASE DGCN"/>
    <property type="match status" value="1"/>
</dbReference>
<dbReference type="KEGG" id="tna:CTN_1605"/>
<keyword evidence="1" id="KW-0472">Membrane</keyword>
<feature type="domain" description="GGDEF" evidence="2">
    <location>
        <begin position="298"/>
        <end position="422"/>
    </location>
</feature>
<dbReference type="SMART" id="SM00267">
    <property type="entry name" value="GGDEF"/>
    <property type="match status" value="1"/>
</dbReference>
<keyword evidence="3" id="KW-0808">Transferase</keyword>
<name>B9K9Z8_THENN</name>
<dbReference type="PANTHER" id="PTHR45138">
    <property type="entry name" value="REGULATORY COMPONENTS OF SENSORY TRANSDUCTION SYSTEM"/>
    <property type="match status" value="1"/>
</dbReference>
<dbReference type="SUPFAM" id="SSF55073">
    <property type="entry name" value="Nucleotide cyclase"/>
    <property type="match status" value="1"/>
</dbReference>
<feature type="transmembrane region" description="Helical" evidence="1">
    <location>
        <begin position="105"/>
        <end position="123"/>
    </location>
</feature>
<dbReference type="EMBL" id="CP000916">
    <property type="protein sequence ID" value="ACM23781.1"/>
    <property type="molecule type" value="Genomic_DNA"/>
</dbReference>
<accession>B9K9Z8</accession>
<dbReference type="InterPro" id="IPR043128">
    <property type="entry name" value="Rev_trsase/Diguanyl_cyclase"/>
</dbReference>
<reference evidence="3 4" key="1">
    <citation type="journal article" date="2009" name="Biosci. Biotechnol. Biochem.">
        <title>WeGAS: a web-based microbial genome annotation system.</title>
        <authorList>
            <person name="Lee D."/>
            <person name="Seo H."/>
            <person name="Park C."/>
            <person name="Park K."/>
        </authorList>
    </citation>
    <scope>NUCLEOTIDE SEQUENCE [LARGE SCALE GENOMIC DNA]</scope>
    <source>
        <strain evidence="4">ATCC 49049 / DSM 4359 / NBRC 107923 / NS-E</strain>
    </source>
</reference>
<evidence type="ECO:0000313" key="3">
    <source>
        <dbReference type="EMBL" id="ACM23781.1"/>
    </source>
</evidence>
<dbReference type="GO" id="GO:0043709">
    <property type="term" value="P:cell adhesion involved in single-species biofilm formation"/>
    <property type="evidence" value="ECO:0007669"/>
    <property type="project" value="TreeGrafter"/>
</dbReference>
<dbReference type="InterPro" id="IPR000160">
    <property type="entry name" value="GGDEF_dom"/>
</dbReference>
<dbReference type="InterPro" id="IPR033425">
    <property type="entry name" value="MASE3"/>
</dbReference>
<dbReference type="Pfam" id="PF17159">
    <property type="entry name" value="MASE3"/>
    <property type="match status" value="1"/>
</dbReference>
<organism evidence="3 4">
    <name type="scientific">Thermotoga neapolitana (strain ATCC 49049 / DSM 4359 / NBRC 107923 / NS-E)</name>
    <dbReference type="NCBI Taxonomy" id="309803"/>
    <lineage>
        <taxon>Bacteria</taxon>
        <taxon>Thermotogati</taxon>
        <taxon>Thermotogota</taxon>
        <taxon>Thermotogae</taxon>
        <taxon>Thermotogales</taxon>
        <taxon>Thermotogaceae</taxon>
        <taxon>Thermotoga</taxon>
    </lineage>
</organism>
<sequence length="422" mass="48690">MWRGLALKAITKRFIFIYIPVLAALFFLSRINYLLYHTVIEFFAIFTGLSIGLIAYATRGFNQNRIFIKFGIVYIFVAIVDFLHTLAYKGMGVFPNWTSNQPTQFWIAGRLLETLGFVLILYFPKLSERTLFFLFGPLTTFLITSIWTGVFPDCFIEGFGLTEFKISMEYIIIFVLLAVLVRTLRSKDISISTFRKPLVAAVILTIFGELSFTLYSDVYGFFNFLGHVFRFLSYMVILRGMIVNALANPVRALLFELHEEKEKLKEIAHRDSLTGLFNRAFFNEWIQDQVRKAQFQNVPLSFIMIDVDDFKQINDTYGHLTGDKVLKFVARCISDSIRSSDFAVRYGGDEFLVVLYNTSKQQAERVASRIREKIRNSNELGVDVDISYGVAELNPGDNYLKFLQKADEEMYGMKREKKSCCD</sequence>
<feature type="transmembrane region" description="Helical" evidence="1">
    <location>
        <begin position="167"/>
        <end position="185"/>
    </location>
</feature>
<dbReference type="InterPro" id="IPR050469">
    <property type="entry name" value="Diguanylate_Cyclase"/>
</dbReference>
<feature type="transmembrane region" description="Helical" evidence="1">
    <location>
        <begin position="66"/>
        <end position="85"/>
    </location>
</feature>
<keyword evidence="1" id="KW-0812">Transmembrane</keyword>
<feature type="transmembrane region" description="Helical" evidence="1">
    <location>
        <begin position="197"/>
        <end position="216"/>
    </location>
</feature>
<dbReference type="Pfam" id="PF00990">
    <property type="entry name" value="GGDEF"/>
    <property type="match status" value="1"/>
</dbReference>
<dbReference type="Gene3D" id="3.30.70.270">
    <property type="match status" value="1"/>
</dbReference>
<dbReference type="GO" id="GO:0052621">
    <property type="term" value="F:diguanylate cyclase activity"/>
    <property type="evidence" value="ECO:0007669"/>
    <property type="project" value="TreeGrafter"/>
</dbReference>
<dbReference type="GO" id="GO:0016301">
    <property type="term" value="F:kinase activity"/>
    <property type="evidence" value="ECO:0007669"/>
    <property type="project" value="UniProtKB-KW"/>
</dbReference>
<gene>
    <name evidence="3" type="ordered locus">CTN_1605</name>
</gene>
<dbReference type="NCBIfam" id="TIGR00254">
    <property type="entry name" value="GGDEF"/>
    <property type="match status" value="1"/>
</dbReference>
<dbReference type="FunFam" id="3.30.70.270:FF:000001">
    <property type="entry name" value="Diguanylate cyclase domain protein"/>
    <property type="match status" value="1"/>
</dbReference>
<dbReference type="GO" id="GO:1902201">
    <property type="term" value="P:negative regulation of bacterial-type flagellum-dependent cell motility"/>
    <property type="evidence" value="ECO:0007669"/>
    <property type="project" value="TreeGrafter"/>
</dbReference>